<dbReference type="InterPro" id="IPR050346">
    <property type="entry name" value="FMO-like"/>
</dbReference>
<name>A0A1B2JG43_PICPA</name>
<keyword evidence="5" id="KW-0560">Oxidoreductase</keyword>
<evidence type="ECO:0000256" key="3">
    <source>
        <dbReference type="ARBA" id="ARBA00022827"/>
    </source>
</evidence>
<dbReference type="InterPro" id="IPR036188">
    <property type="entry name" value="FAD/NAD-bd_sf"/>
</dbReference>
<dbReference type="Pfam" id="PF00743">
    <property type="entry name" value="FMO-like"/>
    <property type="match status" value="2"/>
</dbReference>
<dbReference type="PANTHER" id="PTHR23023">
    <property type="entry name" value="DIMETHYLANILINE MONOOXYGENASE"/>
    <property type="match status" value="1"/>
</dbReference>
<dbReference type="InterPro" id="IPR000960">
    <property type="entry name" value="Flavin_mOase"/>
</dbReference>
<dbReference type="GO" id="GO:0004499">
    <property type="term" value="F:N,N-dimethylaniline monooxygenase activity"/>
    <property type="evidence" value="ECO:0007669"/>
    <property type="project" value="InterPro"/>
</dbReference>
<dbReference type="PIRSF" id="PIRSF000332">
    <property type="entry name" value="FMO"/>
    <property type="match status" value="1"/>
</dbReference>
<dbReference type="OrthoDB" id="66881at2759"/>
<dbReference type="PRINTS" id="PR00419">
    <property type="entry name" value="ADXRDTASE"/>
</dbReference>
<gene>
    <name evidence="6" type="ORF">ATY40_BA7503662</name>
</gene>
<evidence type="ECO:0000313" key="7">
    <source>
        <dbReference type="Proteomes" id="UP000094565"/>
    </source>
</evidence>
<protein>
    <submittedName>
        <fullName evidence="6">BA75_03662T0</fullName>
    </submittedName>
</protein>
<dbReference type="InterPro" id="IPR020946">
    <property type="entry name" value="Flavin_mOase-like"/>
</dbReference>
<comment type="similarity">
    <text evidence="1">Belongs to the FMO family.</text>
</comment>
<keyword evidence="4" id="KW-0521">NADP</keyword>
<keyword evidence="2" id="KW-0285">Flavoprotein</keyword>
<evidence type="ECO:0000256" key="5">
    <source>
        <dbReference type="ARBA" id="ARBA00023002"/>
    </source>
</evidence>
<dbReference type="GO" id="GO:0050660">
    <property type="term" value="F:flavin adenine dinucleotide binding"/>
    <property type="evidence" value="ECO:0007669"/>
    <property type="project" value="InterPro"/>
</dbReference>
<evidence type="ECO:0000256" key="4">
    <source>
        <dbReference type="ARBA" id="ARBA00022857"/>
    </source>
</evidence>
<sequence length="461" mass="52538">MKLERPVKTIAIIGGGPSGAIALNTLLEEGEFEEIVLFERRNQLGGIWNLNDSKSDSTLNLTAEGVKDYSPDVPVFENGELIREGHNSPYQKFHGTAGYPGMRTNVTEDLMTFSDDTRWPWLIQPEEAGFTNAEAVHAYLLNYFEKVKGKANYSIELQTSVEEVTKPGGKFQLVLRKDLQDGKERWYKQQFDAVIVAPGNFNVPFIPTKYPGILDVNKDVLFHSRFYKDNKQFIDKTVLVIGSKVSGVDMVKLISPVAKELYISHRSTSSTIKSQNLPNVWKKPDIAKVEQRDDGKVSVQFKDDTVVIVDYIVFATGYQLSFPFLRKFDPDFTTGNRINNLYLHTFYTPDPLLISIGLYVSSLSYRAFEYQAITAARFLSGKGELPSKEEQQKWYNDRVDQYGDSKDFYFLNFDEKLDIFDELIKVGGGVEGNRRYFVLTEDQHRSREAARRRLEGLADTI</sequence>
<proteinExistence type="inferred from homology"/>
<evidence type="ECO:0000256" key="1">
    <source>
        <dbReference type="ARBA" id="ARBA00009183"/>
    </source>
</evidence>
<dbReference type="SUPFAM" id="SSF51905">
    <property type="entry name" value="FAD/NAD(P)-binding domain"/>
    <property type="match status" value="2"/>
</dbReference>
<accession>A0A1B2JG43</accession>
<keyword evidence="7" id="KW-1185">Reference proteome</keyword>
<dbReference type="AlphaFoldDB" id="A0A1B2JG43"/>
<dbReference type="Gene3D" id="3.50.50.60">
    <property type="entry name" value="FAD/NAD(P)-binding domain"/>
    <property type="match status" value="2"/>
</dbReference>
<dbReference type="Proteomes" id="UP000094565">
    <property type="component" value="Chromosome 3"/>
</dbReference>
<evidence type="ECO:0000256" key="2">
    <source>
        <dbReference type="ARBA" id="ARBA00022630"/>
    </source>
</evidence>
<dbReference type="EMBL" id="CP014586">
    <property type="protein sequence ID" value="ANZ76963.1"/>
    <property type="molecule type" value="Genomic_DNA"/>
</dbReference>
<dbReference type="GO" id="GO:0050661">
    <property type="term" value="F:NADP binding"/>
    <property type="evidence" value="ECO:0007669"/>
    <property type="project" value="InterPro"/>
</dbReference>
<organism evidence="6 7">
    <name type="scientific">Komagataella pastoris</name>
    <name type="common">Yeast</name>
    <name type="synonym">Pichia pastoris</name>
    <dbReference type="NCBI Taxonomy" id="4922"/>
    <lineage>
        <taxon>Eukaryota</taxon>
        <taxon>Fungi</taxon>
        <taxon>Dikarya</taxon>
        <taxon>Ascomycota</taxon>
        <taxon>Saccharomycotina</taxon>
        <taxon>Pichiomycetes</taxon>
        <taxon>Pichiales</taxon>
        <taxon>Pichiaceae</taxon>
        <taxon>Komagataella</taxon>
    </lineage>
</organism>
<reference evidence="6 7" key="1">
    <citation type="submission" date="2016-02" db="EMBL/GenBank/DDBJ databases">
        <title>Comparative genomic and transcriptomic foundation for Pichia pastoris.</title>
        <authorList>
            <person name="Love K.R."/>
            <person name="Shah K.A."/>
            <person name="Whittaker C.A."/>
            <person name="Wu J."/>
            <person name="Bartlett M.C."/>
            <person name="Ma D."/>
            <person name="Leeson R.L."/>
            <person name="Priest M."/>
            <person name="Young S.K."/>
            <person name="Love J.C."/>
        </authorList>
    </citation>
    <scope>NUCLEOTIDE SEQUENCE [LARGE SCALE GENOMIC DNA]</scope>
    <source>
        <strain evidence="6 7">ATCC 28485</strain>
    </source>
</reference>
<evidence type="ECO:0000313" key="6">
    <source>
        <dbReference type="EMBL" id="ANZ76963.1"/>
    </source>
</evidence>
<keyword evidence="3" id="KW-0274">FAD</keyword>